<comment type="caution">
    <text evidence="1">The sequence shown here is derived from an EMBL/GenBank/DDBJ whole genome shotgun (WGS) entry which is preliminary data.</text>
</comment>
<proteinExistence type="predicted"/>
<dbReference type="Proteomes" id="UP000544054">
    <property type="component" value="Unassembled WGS sequence"/>
</dbReference>
<gene>
    <name evidence="1" type="ORF">HHL23_12495</name>
</gene>
<sequence length="353" mass="42703">MIEFLPVLDNDFDFSPLFQHFEEGNNDEVEFGVYPFSNFRYFFWDKERLRTKGLNIDEKKIERFDMFEKIFTRGDYFYLIAYHYFINVKEYEFEYKVEGRMKIENEEITIVSFFEPLYNALLKEKIKSQTLLRHEYILSKNKHLYINKLTELLFNDYYDLDDAIRKEKNVFAKYGIAIKEVYLEVFRDFYSNFVDYLTTENFEALKKLVYPSKKEVQSFKLAPRKNYRNLKDMEARVQIIDSIKQALVGRGFVSEITTFEQIDDLFNNKRRELSKIIWLKNITALATFYKIMEEDKIVQDSEDEHWKILSDYFVLKNGSEISREELKNKKKSTNFKIIDDLRSVFNFLKMIVA</sequence>
<name>A0A7Y0FSP2_9FLAO</name>
<dbReference type="EMBL" id="JABBGI010000014">
    <property type="protein sequence ID" value="NML70619.1"/>
    <property type="molecule type" value="Genomic_DNA"/>
</dbReference>
<dbReference type="RefSeq" id="WP_169235139.1">
    <property type="nucleotide sequence ID" value="NZ_JABBGI010000014.1"/>
</dbReference>
<organism evidence="1 2">
    <name type="scientific">Chryseobacterium antibioticum</name>
    <dbReference type="NCBI Taxonomy" id="2728847"/>
    <lineage>
        <taxon>Bacteria</taxon>
        <taxon>Pseudomonadati</taxon>
        <taxon>Bacteroidota</taxon>
        <taxon>Flavobacteriia</taxon>
        <taxon>Flavobacteriales</taxon>
        <taxon>Weeksellaceae</taxon>
        <taxon>Chryseobacterium group</taxon>
        <taxon>Chryseobacterium</taxon>
    </lineage>
</organism>
<accession>A0A7Y0FSP2</accession>
<evidence type="ECO:0000313" key="1">
    <source>
        <dbReference type="EMBL" id="NML70619.1"/>
    </source>
</evidence>
<evidence type="ECO:0000313" key="2">
    <source>
        <dbReference type="Proteomes" id="UP000544054"/>
    </source>
</evidence>
<keyword evidence="2" id="KW-1185">Reference proteome</keyword>
<dbReference type="AlphaFoldDB" id="A0A7Y0FSP2"/>
<reference evidence="1 2" key="1">
    <citation type="submission" date="2020-04" db="EMBL/GenBank/DDBJ databases">
        <title>Chryseobacterium sp. RP-3-3 sp. nov., isolated from Jeju soil.</title>
        <authorList>
            <person name="Dahal R.H."/>
        </authorList>
    </citation>
    <scope>NUCLEOTIDE SEQUENCE [LARGE SCALE GENOMIC DNA]</scope>
    <source>
        <strain evidence="1 2">RP-3-3</strain>
    </source>
</reference>
<protein>
    <submittedName>
        <fullName evidence="1">Uncharacterized protein</fullName>
    </submittedName>
</protein>